<organism evidence="1 2">
    <name type="scientific">Absicoccus porci</name>
    <dbReference type="NCBI Taxonomy" id="2486576"/>
    <lineage>
        <taxon>Bacteria</taxon>
        <taxon>Bacillati</taxon>
        <taxon>Bacillota</taxon>
        <taxon>Erysipelotrichia</taxon>
        <taxon>Erysipelotrichales</taxon>
        <taxon>Erysipelotrichaceae</taxon>
        <taxon>Absicoccus</taxon>
    </lineage>
</organism>
<keyword evidence="2" id="KW-1185">Reference proteome</keyword>
<protein>
    <recommendedName>
        <fullName evidence="3">Type II toxin-antitoxin system prevent-host-death family antitoxin</fullName>
    </recommendedName>
</protein>
<sequence length="70" mass="7670">MQVDLKDVQADLEGFIKKAHQEEIEITKNGKVIGRLCPPKVKSSVASILSGDADGMDWLALADQNLDDFL</sequence>
<evidence type="ECO:0000313" key="1">
    <source>
        <dbReference type="EMBL" id="RNM29124.1"/>
    </source>
</evidence>
<dbReference type="EMBL" id="RJQC01000005">
    <property type="protein sequence ID" value="RNM29124.1"/>
    <property type="molecule type" value="Genomic_DNA"/>
</dbReference>
<reference evidence="1 2" key="1">
    <citation type="submission" date="2018-11" db="EMBL/GenBank/DDBJ databases">
        <title>Clostridium sp. nov., a member of the family Erysipelotrichaceae isolated from pig faeces.</title>
        <authorList>
            <person name="Chang Y.-H."/>
        </authorList>
    </citation>
    <scope>NUCLEOTIDE SEQUENCE [LARGE SCALE GENOMIC DNA]</scope>
    <source>
        <strain evidence="1 2">YH-panp20</strain>
    </source>
</reference>
<accession>A0A3N0HWR6</accession>
<name>A0A3N0HWR6_9FIRM</name>
<dbReference type="OrthoDB" id="9808428at2"/>
<evidence type="ECO:0008006" key="3">
    <source>
        <dbReference type="Google" id="ProtNLM"/>
    </source>
</evidence>
<comment type="caution">
    <text evidence="1">The sequence shown here is derived from an EMBL/GenBank/DDBJ whole genome shotgun (WGS) entry which is preliminary data.</text>
</comment>
<evidence type="ECO:0000313" key="2">
    <source>
        <dbReference type="Proteomes" id="UP000276568"/>
    </source>
</evidence>
<gene>
    <name evidence="1" type="ORF">EDX97_10865</name>
</gene>
<proteinExistence type="predicted"/>
<dbReference type="Proteomes" id="UP000276568">
    <property type="component" value="Unassembled WGS sequence"/>
</dbReference>
<dbReference type="RefSeq" id="WP_128521173.1">
    <property type="nucleotide sequence ID" value="NZ_CAUWBR010000018.1"/>
</dbReference>
<dbReference type="AlphaFoldDB" id="A0A3N0HWR6"/>